<dbReference type="Proteomes" id="UP000294588">
    <property type="component" value="Unassembled WGS sequence"/>
</dbReference>
<dbReference type="EMBL" id="SMOG01000002">
    <property type="protein sequence ID" value="TDF74225.1"/>
    <property type="molecule type" value="Genomic_DNA"/>
</dbReference>
<comment type="caution">
    <text evidence="1">The sequence shown here is derived from an EMBL/GenBank/DDBJ whole genome shotgun (WGS) entry which is preliminary data.</text>
</comment>
<evidence type="ECO:0000313" key="1">
    <source>
        <dbReference type="EMBL" id="TDF74225.1"/>
    </source>
</evidence>
<keyword evidence="2" id="KW-1185">Reference proteome</keyword>
<gene>
    <name evidence="1" type="primary">lptC</name>
    <name evidence="1" type="ORF">E0946_02020</name>
</gene>
<evidence type="ECO:0000313" key="2">
    <source>
        <dbReference type="Proteomes" id="UP000294588"/>
    </source>
</evidence>
<sequence>MSKHCSPILILSVELILLCSLLALSACGKSKLDIQTESMKRGIPDETSTNVTLTEYEQNKIAYILNAERIDRYYDRRILNAYKVEIQALDKKTGGTSFLKADSTIVDEARNMIMAHGNVKLISAEGSIYTNRMIWDRNSDVIVAPDTVMLVRAGNILRGRNLRTNLSIYPTEMDSISAEGLCEEKEFLNW</sequence>
<reference evidence="1" key="1">
    <citation type="submission" date="2019-03" db="EMBL/GenBank/DDBJ databases">
        <title>Candidatus Syntrophosphaera thermopropionivorans: a novel player in syntrophic propionate oxidation during anaerobic digestion.</title>
        <authorList>
            <person name="Dyksma S."/>
        </authorList>
    </citation>
    <scope>NUCLEOTIDE SEQUENCE</scope>
    <source>
        <strain evidence="1">W5</strain>
    </source>
</reference>
<protein>
    <submittedName>
        <fullName evidence="1">LPS export ABC transporter periplasmic protein LptC</fullName>
    </submittedName>
</protein>
<accession>A0AC61QKL7</accession>
<proteinExistence type="predicted"/>
<name>A0AC61QKL7_9BACT</name>
<organism evidence="1 2">
    <name type="scientific">Candidatus Syntrophosphaera thermopropionivorans</name>
    <dbReference type="NCBI Taxonomy" id="2593015"/>
    <lineage>
        <taxon>Bacteria</taxon>
        <taxon>Pseudomonadati</taxon>
        <taxon>Candidatus Cloacimonadota</taxon>
        <taxon>Candidatus Cloacimonadia</taxon>
        <taxon>Candidatus Cloacimonadales</taxon>
        <taxon>Candidatus Cloacimonadaceae</taxon>
        <taxon>Candidatus Syntrophosphaera</taxon>
    </lineage>
</organism>